<comment type="function">
    <text evidence="12 13">Catalyzes the reversible phosphatidyl group transfer from one phosphatidylglycerol molecule to another to form cardiolipin (CL) (diphosphatidylglycerol) and glycerol.</text>
</comment>
<dbReference type="GO" id="GO:0032049">
    <property type="term" value="P:cardiolipin biosynthetic process"/>
    <property type="evidence" value="ECO:0007669"/>
    <property type="project" value="UniProtKB-UniRule"/>
</dbReference>
<comment type="similarity">
    <text evidence="13">Belongs to the phospholipase D family. Cardiolipin synthase subfamily.</text>
</comment>
<dbReference type="EC" id="2.7.8.-" evidence="13 14"/>
<feature type="transmembrane region" description="Helical" evidence="13">
    <location>
        <begin position="6"/>
        <end position="28"/>
    </location>
</feature>
<dbReference type="OrthoDB" id="9762009at2"/>
<evidence type="ECO:0000256" key="5">
    <source>
        <dbReference type="ARBA" id="ARBA00022692"/>
    </source>
</evidence>
<name>A0A1R0Y7M8_9BACL</name>
<dbReference type="CDD" id="cd09112">
    <property type="entry name" value="PLDc_CLS_2"/>
    <property type="match status" value="1"/>
</dbReference>
<accession>A0A1R0Y7M8</accession>
<keyword evidence="11 13" id="KW-1208">Phospholipid metabolism</keyword>
<keyword evidence="4 13" id="KW-0808">Transferase</keyword>
<evidence type="ECO:0000256" key="13">
    <source>
        <dbReference type="HAMAP-Rule" id="MF_01916"/>
    </source>
</evidence>
<dbReference type="PANTHER" id="PTHR21248:SF22">
    <property type="entry name" value="PHOSPHOLIPASE D"/>
    <property type="match status" value="1"/>
</dbReference>
<evidence type="ECO:0000256" key="6">
    <source>
        <dbReference type="ARBA" id="ARBA00022737"/>
    </source>
</evidence>
<feature type="domain" description="PLD phosphodiesterase" evidence="15">
    <location>
        <begin position="397"/>
        <end position="424"/>
    </location>
</feature>
<dbReference type="InterPro" id="IPR025202">
    <property type="entry name" value="PLD-like_dom"/>
</dbReference>
<dbReference type="InterPro" id="IPR030874">
    <property type="entry name" value="Cardiolipin_synth_Firmi"/>
</dbReference>
<dbReference type="Pfam" id="PF13396">
    <property type="entry name" value="PLDc_N"/>
    <property type="match status" value="1"/>
</dbReference>
<dbReference type="InterPro" id="IPR027379">
    <property type="entry name" value="CLS_N"/>
</dbReference>
<dbReference type="RefSeq" id="WP_076116968.1">
    <property type="nucleotide sequence ID" value="NZ_MPTC01000002.1"/>
</dbReference>
<keyword evidence="7 13" id="KW-1133">Transmembrane helix</keyword>
<dbReference type="FunFam" id="3.30.870.10:FF:000021">
    <property type="entry name" value="Cardiolipin synthase"/>
    <property type="match status" value="1"/>
</dbReference>
<feature type="transmembrane region" description="Helical" evidence="13">
    <location>
        <begin position="35"/>
        <end position="57"/>
    </location>
</feature>
<dbReference type="SMART" id="SM00155">
    <property type="entry name" value="PLDc"/>
    <property type="match status" value="2"/>
</dbReference>
<evidence type="ECO:0000256" key="7">
    <source>
        <dbReference type="ARBA" id="ARBA00022989"/>
    </source>
</evidence>
<dbReference type="InterPro" id="IPR001736">
    <property type="entry name" value="PLipase_D/transphosphatidylase"/>
</dbReference>
<dbReference type="FunFam" id="3.30.870.10:FF:000014">
    <property type="entry name" value="Cardiolipin synthase"/>
    <property type="match status" value="1"/>
</dbReference>
<evidence type="ECO:0000256" key="2">
    <source>
        <dbReference type="ARBA" id="ARBA00022475"/>
    </source>
</evidence>
<evidence type="ECO:0000256" key="8">
    <source>
        <dbReference type="ARBA" id="ARBA00023098"/>
    </source>
</evidence>
<dbReference type="InterPro" id="IPR022924">
    <property type="entry name" value="Cardiolipin_synthase"/>
</dbReference>
<dbReference type="HAMAP" id="MF_01916">
    <property type="entry name" value="Cardiolipin_synth_Cls"/>
    <property type="match status" value="1"/>
</dbReference>
<feature type="active site" evidence="13">
    <location>
        <position position="226"/>
    </location>
</feature>
<dbReference type="CDD" id="cd09110">
    <property type="entry name" value="PLDc_CLS_1"/>
    <property type="match status" value="1"/>
</dbReference>
<feature type="active site" evidence="13">
    <location>
        <position position="409"/>
    </location>
</feature>
<evidence type="ECO:0000256" key="11">
    <source>
        <dbReference type="ARBA" id="ARBA00023264"/>
    </source>
</evidence>
<feature type="active site" evidence="13">
    <location>
        <position position="402"/>
    </location>
</feature>
<keyword evidence="8 13" id="KW-0443">Lipid metabolism</keyword>
<dbReference type="AlphaFoldDB" id="A0A1R0Y7M8"/>
<dbReference type="Gene3D" id="3.30.870.10">
    <property type="entry name" value="Endonuclease Chain A"/>
    <property type="match status" value="2"/>
</dbReference>
<gene>
    <name evidence="16" type="ORF">BSK52_02750</name>
</gene>
<dbReference type="Pfam" id="PF13091">
    <property type="entry name" value="PLDc_2"/>
    <property type="match status" value="2"/>
</dbReference>
<comment type="subcellular location">
    <subcellularLocation>
        <location evidence="1 13">Cell membrane</location>
        <topology evidence="1 13">Multi-pass membrane protein</topology>
    </subcellularLocation>
</comment>
<proteinExistence type="inferred from homology"/>
<feature type="domain" description="PLD phosphodiesterase" evidence="15">
    <location>
        <begin position="219"/>
        <end position="246"/>
    </location>
</feature>
<evidence type="ECO:0000256" key="10">
    <source>
        <dbReference type="ARBA" id="ARBA00023209"/>
    </source>
</evidence>
<evidence type="ECO:0000256" key="4">
    <source>
        <dbReference type="ARBA" id="ARBA00022679"/>
    </source>
</evidence>
<evidence type="ECO:0000256" key="12">
    <source>
        <dbReference type="ARBA" id="ARBA00057569"/>
    </source>
</evidence>
<evidence type="ECO:0000256" key="14">
    <source>
        <dbReference type="NCBIfam" id="TIGR04265"/>
    </source>
</evidence>
<dbReference type="PANTHER" id="PTHR21248">
    <property type="entry name" value="CARDIOLIPIN SYNTHASE"/>
    <property type="match status" value="1"/>
</dbReference>
<dbReference type="PROSITE" id="PS50035">
    <property type="entry name" value="PLD"/>
    <property type="match status" value="2"/>
</dbReference>
<feature type="active site" evidence="13">
    <location>
        <position position="224"/>
    </location>
</feature>
<evidence type="ECO:0000259" key="15">
    <source>
        <dbReference type="PROSITE" id="PS50035"/>
    </source>
</evidence>
<feature type="active site" evidence="13">
    <location>
        <position position="404"/>
    </location>
</feature>
<keyword evidence="9 13" id="KW-0472">Membrane</keyword>
<evidence type="ECO:0000313" key="16">
    <source>
        <dbReference type="EMBL" id="OMD43358.1"/>
    </source>
</evidence>
<feature type="active site" evidence="13">
    <location>
        <position position="231"/>
    </location>
</feature>
<organism evidence="16 17">
    <name type="scientific">Paenibacillus odorifer</name>
    <dbReference type="NCBI Taxonomy" id="189426"/>
    <lineage>
        <taxon>Bacteria</taxon>
        <taxon>Bacillati</taxon>
        <taxon>Bacillota</taxon>
        <taxon>Bacilli</taxon>
        <taxon>Bacillales</taxon>
        <taxon>Paenibacillaceae</taxon>
        <taxon>Paenibacillus</taxon>
    </lineage>
</organism>
<dbReference type="EMBL" id="MPTC01000002">
    <property type="protein sequence ID" value="OMD43358.1"/>
    <property type="molecule type" value="Genomic_DNA"/>
</dbReference>
<evidence type="ECO:0000256" key="9">
    <source>
        <dbReference type="ARBA" id="ARBA00023136"/>
    </source>
</evidence>
<sequence>MDSNSLVTTTLSLVMIINILLSAGFLFFERRDIGYTWAWLMLFYFIPILGFIIYLFLGRNLAKKNFFGLSSEERKYLQSAVDHQLATLNDQREDHNPLLTKYADLIHMNLVSSNALMTTDNEISIFNDGNQKFDALFDDIRHAKKEVNIQYYIIQPDALGKKLRDELTIKAKEGVKVRVLYDEIGSKRLSLKFFKELLSAGGEVEVFFPSLLRPINFRMNNRNHRKLCIIDGEVAYIGGFNVGNEYLGIDKKFGYWRDTHFRMKGDSVNQIQGRFILDWKHARKNERVILDQFSFNTEAHVGSSPVQIVSSGPNSLVEHLKNMYIKLILNAKRSVYIQTPYFIPDSSFMDACKIALLSGVDVRIMIPNKPDHPFVYWATWAYAGELLKYGAKILLYENGFLHAKTIVVDDEVASVGTMNIDSRSFRLNFEVNAIVYDEQVAKQLQKLFDEDSQLSTELTPERYKERSLIIKFKEGISRLFSSIL</sequence>
<comment type="catalytic activity">
    <reaction evidence="13">
        <text>2 a 1,2-diacyl-sn-glycero-3-phospho-(1'-sn-glycerol) = a cardiolipin + glycerol</text>
        <dbReference type="Rhea" id="RHEA:31451"/>
        <dbReference type="ChEBI" id="CHEBI:17754"/>
        <dbReference type="ChEBI" id="CHEBI:62237"/>
        <dbReference type="ChEBI" id="CHEBI:64716"/>
    </reaction>
</comment>
<keyword evidence="10 13" id="KW-0594">Phospholipid biosynthesis</keyword>
<dbReference type="NCBIfam" id="TIGR04265">
    <property type="entry name" value="bac_cardiolipin"/>
    <property type="match status" value="1"/>
</dbReference>
<reference evidence="16 17" key="1">
    <citation type="submission" date="2016-10" db="EMBL/GenBank/DDBJ databases">
        <title>Paenibacillus species isolates.</title>
        <authorList>
            <person name="Beno S.M."/>
        </authorList>
    </citation>
    <scope>NUCLEOTIDE SEQUENCE [LARGE SCALE GENOMIC DNA]</scope>
    <source>
        <strain evidence="16 17">FSL H7-0710</strain>
    </source>
</reference>
<protein>
    <recommendedName>
        <fullName evidence="13 14">Cardiolipin synthase</fullName>
        <shortName evidence="13">CL synthase</shortName>
        <ecNumber evidence="13 14">2.7.8.-</ecNumber>
    </recommendedName>
</protein>
<dbReference type="GO" id="GO:0008808">
    <property type="term" value="F:cardiolipin synthase activity"/>
    <property type="evidence" value="ECO:0007669"/>
    <property type="project" value="UniProtKB-UniRule"/>
</dbReference>
<evidence type="ECO:0000313" key="17">
    <source>
        <dbReference type="Proteomes" id="UP000187439"/>
    </source>
</evidence>
<keyword evidence="3 13" id="KW-0444">Lipid biosynthesis</keyword>
<dbReference type="Proteomes" id="UP000187439">
    <property type="component" value="Unassembled WGS sequence"/>
</dbReference>
<keyword evidence="2 13" id="KW-1003">Cell membrane</keyword>
<dbReference type="SUPFAM" id="SSF56024">
    <property type="entry name" value="Phospholipase D/nuclease"/>
    <property type="match status" value="2"/>
</dbReference>
<dbReference type="GO" id="GO:0005886">
    <property type="term" value="C:plasma membrane"/>
    <property type="evidence" value="ECO:0007669"/>
    <property type="project" value="UniProtKB-SubCell"/>
</dbReference>
<evidence type="ECO:0000256" key="1">
    <source>
        <dbReference type="ARBA" id="ARBA00004651"/>
    </source>
</evidence>
<evidence type="ECO:0000256" key="3">
    <source>
        <dbReference type="ARBA" id="ARBA00022516"/>
    </source>
</evidence>
<comment type="caution">
    <text evidence="16">The sequence shown here is derived from an EMBL/GenBank/DDBJ whole genome shotgun (WGS) entry which is preliminary data.</text>
</comment>
<keyword evidence="5 13" id="KW-0812">Transmembrane</keyword>
<keyword evidence="6" id="KW-0677">Repeat</keyword>